<proteinExistence type="predicted"/>
<reference evidence="3" key="1">
    <citation type="submission" date="2021-02" db="EMBL/GenBank/DDBJ databases">
        <title>PHA producing bacteria isolated from coastal sediment in Guangdong, Shenzhen.</title>
        <authorList>
            <person name="Zheng W."/>
            <person name="Yu S."/>
            <person name="Huang Y."/>
        </authorList>
    </citation>
    <scope>NUCLEOTIDE SEQUENCE</scope>
    <source>
        <strain evidence="3">TN14-10</strain>
    </source>
</reference>
<evidence type="ECO:0000313" key="3">
    <source>
        <dbReference type="EMBL" id="MBN7796811.1"/>
    </source>
</evidence>
<name>A0A939DF99_9GAMM</name>
<dbReference type="EMBL" id="JAFKCZ010000006">
    <property type="protein sequence ID" value="MBN7796811.1"/>
    <property type="molecule type" value="Genomic_DNA"/>
</dbReference>
<evidence type="ECO:0000256" key="1">
    <source>
        <dbReference type="SAM" id="MobiDB-lite"/>
    </source>
</evidence>
<dbReference type="Gene3D" id="3.40.390.10">
    <property type="entry name" value="Collagenase (Catalytic Domain)"/>
    <property type="match status" value="1"/>
</dbReference>
<dbReference type="GO" id="GO:0006508">
    <property type="term" value="P:proteolysis"/>
    <property type="evidence" value="ECO:0007669"/>
    <property type="project" value="InterPro"/>
</dbReference>
<keyword evidence="4" id="KW-1185">Reference proteome</keyword>
<evidence type="ECO:0000313" key="4">
    <source>
        <dbReference type="Proteomes" id="UP000664303"/>
    </source>
</evidence>
<dbReference type="Proteomes" id="UP000664303">
    <property type="component" value="Unassembled WGS sequence"/>
</dbReference>
<dbReference type="Pfam" id="PF05547">
    <property type="entry name" value="Peptidase_M6"/>
    <property type="match status" value="2"/>
</dbReference>
<dbReference type="SUPFAM" id="SSF55486">
    <property type="entry name" value="Metalloproteases ('zincins'), catalytic domain"/>
    <property type="match status" value="1"/>
</dbReference>
<feature type="domain" description="Peptidase M6-like" evidence="2">
    <location>
        <begin position="218"/>
        <end position="303"/>
    </location>
</feature>
<organism evidence="3 4">
    <name type="scientific">Parahaliea mediterranea</name>
    <dbReference type="NCBI Taxonomy" id="651086"/>
    <lineage>
        <taxon>Bacteria</taxon>
        <taxon>Pseudomonadati</taxon>
        <taxon>Pseudomonadota</taxon>
        <taxon>Gammaproteobacteria</taxon>
        <taxon>Cellvibrionales</taxon>
        <taxon>Halieaceae</taxon>
        <taxon>Parahaliea</taxon>
    </lineage>
</organism>
<dbReference type="PANTHER" id="PTHR41775:SF1">
    <property type="entry name" value="PEPTIDASE M6-LIKE DOMAIN-CONTAINING PROTEIN"/>
    <property type="match status" value="1"/>
</dbReference>
<dbReference type="InterPro" id="IPR024079">
    <property type="entry name" value="MetalloPept_cat_dom_sf"/>
</dbReference>
<feature type="domain" description="Peptidase M6-like" evidence="2">
    <location>
        <begin position="28"/>
        <end position="191"/>
    </location>
</feature>
<feature type="region of interest" description="Disordered" evidence="1">
    <location>
        <begin position="453"/>
        <end position="493"/>
    </location>
</feature>
<dbReference type="Pfam" id="PF20773">
    <property type="entry name" value="InhA-like_MAM"/>
    <property type="match status" value="2"/>
</dbReference>
<dbReference type="PANTHER" id="PTHR41775">
    <property type="entry name" value="SECRETED PROTEIN-RELATED"/>
    <property type="match status" value="1"/>
</dbReference>
<comment type="caution">
    <text evidence="3">The sequence shown here is derived from an EMBL/GenBank/DDBJ whole genome shotgun (WGS) entry which is preliminary data.</text>
</comment>
<dbReference type="AlphaFoldDB" id="A0A939DF99"/>
<dbReference type="NCBIfam" id="TIGR03296">
    <property type="entry name" value="M6dom_TIGR03296"/>
    <property type="match status" value="1"/>
</dbReference>
<dbReference type="InterPro" id="IPR008757">
    <property type="entry name" value="Peptidase_M6-like_domain"/>
</dbReference>
<gene>
    <name evidence="3" type="ORF">JYP50_09425</name>
</gene>
<accession>A0A939DF99</accession>
<protein>
    <submittedName>
        <fullName evidence="3">Immune inhibitor A</fullName>
    </submittedName>
</protein>
<evidence type="ECO:0000259" key="2">
    <source>
        <dbReference type="Pfam" id="PF05547"/>
    </source>
</evidence>
<sequence length="904" mass="100307">MVEKLAALRFDQLGHPQIKSDSIEPVLAGPERPHRLLILPVQFSDKGYDRFGGDPRQDAKNRDYFQDLLFAGGVAAPREGTLSHYYWHQSRGRYNVTGDIVPVVHLDKPLHHYGRPVQNSDGSWRNDERATALVVDALRAAYRAAPDFPWSDYDLWDPTDFDGDGNRDEPDGYLDHFIMIVAGKGQASCQGLYKLDEKLSVTAEADAFDGLGAAEQDCADRIWPHRFTLSQNLGKGPAVDGAVNPRGGVDIGNGLWVLDYNMQSEYTEVSTFIHEFGHSLGLPDIYARQTNNSTASWEAMSATTSPEPQELSTWSRMVLGWLQPCVIRPADDGGEGDFYLKTMNDWAGRAGAAADTALCDAAMVILPPKYRDIELGPLGADNGRQAAYSGQGNDMHRSLARRFDLRDMSADTPLHLGLDAWFEIEAEWDYLYVEAAAPGEEFRRLLPMDKSAAGDTDSVMPATKGHEGPGSLPGFTGRSGDADGDGKVESAPGCDPAVERVMAEDRIGRTEADPCAAAQWVRATFDLAPWRGREVVVRFTYFTDMAAVENGALIDNVTLPALDFVEDFEGDAISGWDNRGFTLSGGSHHLAVPHYYLLEYRDPYAEFAAVRNYDSSLAKPGFSFYPDSNGDMAAFNVNYRPGVLMWYYNGEYLWSQNEPAESGPGNGFLLVVDANPQEFPLAAMPEQYFQRRDGWTWWQFDDAAQPLLKRGYIDSMCFQRRPDYYAGDVPAVDRENCLDHLEDGLPPMEQLSWDGRPLIYGYTLVNELLPGPERRERKAASTLFDLRIRDGQTQYRLYDRVLRNYHSADAPFALAPFADGVETYRPREGVLARTGAQPFPPVSTFSDARPNRYQNPHLPFGGASIPEAGFSYRLVAPGDGAPAGARVRVEYRWRAPEGEAAAAP</sequence>
<dbReference type="GO" id="GO:0008237">
    <property type="term" value="F:metallopeptidase activity"/>
    <property type="evidence" value="ECO:0007669"/>
    <property type="project" value="InterPro"/>
</dbReference>